<evidence type="ECO:0000256" key="2">
    <source>
        <dbReference type="ARBA" id="ARBA00022723"/>
    </source>
</evidence>
<dbReference type="InterPro" id="IPR034660">
    <property type="entry name" value="DinB/YfiT-like"/>
</dbReference>
<evidence type="ECO:0000313" key="5">
    <source>
        <dbReference type="Proteomes" id="UP000240572"/>
    </source>
</evidence>
<organism evidence="4 5">
    <name type="scientific">Taibaiella chishuiensis</name>
    <dbReference type="NCBI Taxonomy" id="1434707"/>
    <lineage>
        <taxon>Bacteria</taxon>
        <taxon>Pseudomonadati</taxon>
        <taxon>Bacteroidota</taxon>
        <taxon>Chitinophagia</taxon>
        <taxon>Chitinophagales</taxon>
        <taxon>Chitinophagaceae</taxon>
        <taxon>Taibaiella</taxon>
    </lineage>
</organism>
<dbReference type="GO" id="GO:0046872">
    <property type="term" value="F:metal ion binding"/>
    <property type="evidence" value="ECO:0007669"/>
    <property type="project" value="UniProtKB-KW"/>
</dbReference>
<feature type="binding site" evidence="3">
    <location>
        <position position="47"/>
    </location>
    <ligand>
        <name>a divalent metal cation</name>
        <dbReference type="ChEBI" id="CHEBI:60240"/>
    </ligand>
</feature>
<reference evidence="4 5" key="1">
    <citation type="submission" date="2018-03" db="EMBL/GenBank/DDBJ databases">
        <title>Genomic Encyclopedia of Type Strains, Phase III (KMG-III): the genomes of soil and plant-associated and newly described type strains.</title>
        <authorList>
            <person name="Whitman W."/>
        </authorList>
    </citation>
    <scope>NUCLEOTIDE SEQUENCE [LARGE SCALE GENOMIC DNA]</scope>
    <source>
        <strain evidence="4 5">CGMCC 1.12700</strain>
    </source>
</reference>
<evidence type="ECO:0000256" key="3">
    <source>
        <dbReference type="PIRSR" id="PIRSR607837-1"/>
    </source>
</evidence>
<gene>
    <name evidence="4" type="ORF">B0I18_101220</name>
</gene>
<keyword evidence="5" id="KW-1185">Reference proteome</keyword>
<dbReference type="Gene3D" id="1.20.120.450">
    <property type="entry name" value="dinb family like domain"/>
    <property type="match status" value="1"/>
</dbReference>
<dbReference type="Proteomes" id="UP000240572">
    <property type="component" value="Unassembled WGS sequence"/>
</dbReference>
<dbReference type="RefSeq" id="WP_181358286.1">
    <property type="nucleotide sequence ID" value="NZ_PYGD01000001.1"/>
</dbReference>
<dbReference type="InterPro" id="IPR007837">
    <property type="entry name" value="DinB"/>
</dbReference>
<protein>
    <submittedName>
        <fullName evidence="4">Putative damage-inducible protein DinB</fullName>
    </submittedName>
</protein>
<name>A0A2P8DA20_9BACT</name>
<dbReference type="SUPFAM" id="SSF109854">
    <property type="entry name" value="DinB/YfiT-like putative metalloenzymes"/>
    <property type="match status" value="1"/>
</dbReference>
<accession>A0A2P8DA20</accession>
<dbReference type="EMBL" id="PYGD01000001">
    <property type="protein sequence ID" value="PSK94070.1"/>
    <property type="molecule type" value="Genomic_DNA"/>
</dbReference>
<comment type="caution">
    <text evidence="4">The sequence shown here is derived from an EMBL/GenBank/DDBJ whole genome shotgun (WGS) entry which is preliminary data.</text>
</comment>
<keyword evidence="2 3" id="KW-0479">Metal-binding</keyword>
<feature type="binding site" evidence="3">
    <location>
        <position position="134"/>
    </location>
    <ligand>
        <name>a divalent metal cation</name>
        <dbReference type="ChEBI" id="CHEBI:60240"/>
    </ligand>
</feature>
<dbReference type="AlphaFoldDB" id="A0A2P8DA20"/>
<evidence type="ECO:0000313" key="4">
    <source>
        <dbReference type="EMBL" id="PSK94070.1"/>
    </source>
</evidence>
<comment type="similarity">
    <text evidence="1">Belongs to the DinB family.</text>
</comment>
<sequence>MNLNQALINELQLEAASTRKMLAQVPAAHFDWKPHEKSMTLKRLATHVAELAGWAEFVVDRDELDFAAGVFPKTPVDSTEDLLKLHETAVLRSIKALQGATDEVLIQPWTLRNNGVMLFQLPKVAVLRGMCYNHTYHHRGQLSVFLRMLDIPVPGMYGPSADGL</sequence>
<proteinExistence type="inferred from homology"/>
<dbReference type="Pfam" id="PF05163">
    <property type="entry name" value="DinB"/>
    <property type="match status" value="1"/>
</dbReference>
<evidence type="ECO:0000256" key="1">
    <source>
        <dbReference type="ARBA" id="ARBA00008635"/>
    </source>
</evidence>
<feature type="binding site" evidence="3">
    <location>
        <position position="138"/>
    </location>
    <ligand>
        <name>a divalent metal cation</name>
        <dbReference type="ChEBI" id="CHEBI:60240"/>
    </ligand>
</feature>